<accession>A0A8S5PP73</accession>
<reference evidence="1" key="1">
    <citation type="journal article" date="2021" name="Proc. Natl. Acad. Sci. U.S.A.">
        <title>A Catalog of Tens of Thousands of Viruses from Human Metagenomes Reveals Hidden Associations with Chronic Diseases.</title>
        <authorList>
            <person name="Tisza M.J."/>
            <person name="Buck C.B."/>
        </authorList>
    </citation>
    <scope>NUCLEOTIDE SEQUENCE</scope>
    <source>
        <strain evidence="1">CtwwN25</strain>
    </source>
</reference>
<dbReference type="EMBL" id="BK015472">
    <property type="protein sequence ID" value="DAE08658.1"/>
    <property type="molecule type" value="Genomic_DNA"/>
</dbReference>
<organism evidence="1">
    <name type="scientific">Myoviridae sp. ctwwN25</name>
    <dbReference type="NCBI Taxonomy" id="2825209"/>
    <lineage>
        <taxon>Viruses</taxon>
        <taxon>Duplodnaviria</taxon>
        <taxon>Heunggongvirae</taxon>
        <taxon>Uroviricota</taxon>
        <taxon>Caudoviricetes</taxon>
    </lineage>
</organism>
<sequence length="44" mass="5180">MKFYRRNSVSSVSRVIGLYHIRINLISPLRPIIRLSAYSTQFIL</sequence>
<evidence type="ECO:0000313" key="1">
    <source>
        <dbReference type="EMBL" id="DAE08658.1"/>
    </source>
</evidence>
<protein>
    <submittedName>
        <fullName evidence="1">Uncharacterized protein</fullName>
    </submittedName>
</protein>
<name>A0A8S5PP73_9CAUD</name>
<proteinExistence type="predicted"/>